<proteinExistence type="predicted"/>
<dbReference type="AlphaFoldDB" id="A0A395IJZ0"/>
<reference evidence="1 2" key="1">
    <citation type="submission" date="2018-06" db="EMBL/GenBank/DDBJ databases">
        <title>Genome Sequence of the Brown Rot Fungal Pathogen Monilinia fructigena.</title>
        <authorList>
            <person name="Landi L."/>
            <person name="De Miccolis Angelini R.M."/>
            <person name="Pollastro S."/>
            <person name="Abate D."/>
            <person name="Faretra F."/>
            <person name="Romanazzi G."/>
        </authorList>
    </citation>
    <scope>NUCLEOTIDE SEQUENCE [LARGE SCALE GENOMIC DNA]</scope>
    <source>
        <strain evidence="1 2">Mfrg269</strain>
    </source>
</reference>
<evidence type="ECO:0000313" key="1">
    <source>
        <dbReference type="EMBL" id="RAL60481.1"/>
    </source>
</evidence>
<comment type="caution">
    <text evidence="1">The sequence shown here is derived from an EMBL/GenBank/DDBJ whole genome shotgun (WGS) entry which is preliminary data.</text>
</comment>
<protein>
    <submittedName>
        <fullName evidence="1">Uncharacterized protein</fullName>
    </submittedName>
</protein>
<gene>
    <name evidence="1" type="ORF">DID88_000256</name>
</gene>
<organism evidence="1 2">
    <name type="scientific">Monilinia fructigena</name>
    <dbReference type="NCBI Taxonomy" id="38457"/>
    <lineage>
        <taxon>Eukaryota</taxon>
        <taxon>Fungi</taxon>
        <taxon>Dikarya</taxon>
        <taxon>Ascomycota</taxon>
        <taxon>Pezizomycotina</taxon>
        <taxon>Leotiomycetes</taxon>
        <taxon>Helotiales</taxon>
        <taxon>Sclerotiniaceae</taxon>
        <taxon>Monilinia</taxon>
    </lineage>
</organism>
<sequence length="69" mass="7634">MEDEPVTYIGHEKPNCAKKWLPFNPDKGLSMLMARSSGRVSLGLPYPIARETAGIHTEQQVNSAPPWPS</sequence>
<name>A0A395IJZ0_9HELO</name>
<evidence type="ECO:0000313" key="2">
    <source>
        <dbReference type="Proteomes" id="UP000249056"/>
    </source>
</evidence>
<dbReference type="EMBL" id="QKRW01000040">
    <property type="protein sequence ID" value="RAL60481.1"/>
    <property type="molecule type" value="Genomic_DNA"/>
</dbReference>
<dbReference type="Proteomes" id="UP000249056">
    <property type="component" value="Unassembled WGS sequence"/>
</dbReference>
<keyword evidence="2" id="KW-1185">Reference proteome</keyword>
<accession>A0A395IJZ0</accession>